<reference evidence="1" key="1">
    <citation type="submission" date="2023-06" db="EMBL/GenBank/DDBJ databases">
        <title>Genome-scale phylogeny and comparative genomics of the fungal order Sordariales.</title>
        <authorList>
            <consortium name="Lawrence Berkeley National Laboratory"/>
            <person name="Hensen N."/>
            <person name="Bonometti L."/>
            <person name="Westerberg I."/>
            <person name="Brannstrom I.O."/>
            <person name="Guillou S."/>
            <person name="Cros-Aarteil S."/>
            <person name="Calhoun S."/>
            <person name="Haridas S."/>
            <person name="Kuo A."/>
            <person name="Mondo S."/>
            <person name="Pangilinan J."/>
            <person name="Riley R."/>
            <person name="Labutti K."/>
            <person name="Andreopoulos B."/>
            <person name="Lipzen A."/>
            <person name="Chen C."/>
            <person name="Yanf M."/>
            <person name="Daum C."/>
            <person name="Ng V."/>
            <person name="Clum A."/>
            <person name="Steindorff A."/>
            <person name="Ohm R."/>
            <person name="Martin F."/>
            <person name="Silar P."/>
            <person name="Natvig D."/>
            <person name="Lalanne C."/>
            <person name="Gautier V."/>
            <person name="Ament-Velasquez S.L."/>
            <person name="Kruys A."/>
            <person name="Hutchinson M.I."/>
            <person name="Powell A.J."/>
            <person name="Barry K."/>
            <person name="Miller A.N."/>
            <person name="Grigoriev I.V."/>
            <person name="Debuchy R."/>
            <person name="Gladieux P."/>
            <person name="Thoren M.H."/>
            <person name="Johannesson H."/>
        </authorList>
    </citation>
    <scope>NUCLEOTIDE SEQUENCE</scope>
    <source>
        <strain evidence="1">CBS 540.89</strain>
    </source>
</reference>
<dbReference type="EMBL" id="JAUKTV010000002">
    <property type="protein sequence ID" value="KAK0745246.1"/>
    <property type="molecule type" value="Genomic_DNA"/>
</dbReference>
<comment type="caution">
    <text evidence="1">The sequence shown here is derived from an EMBL/GenBank/DDBJ whole genome shotgun (WGS) entry which is preliminary data.</text>
</comment>
<sequence length="113" mass="12915">MVWWVMRCPFPSVVPALVPGLKMASPKQQACSNFITDMISPINPVKNQMAAQNRALHPPRVHCERRSSAKTNVTQPRILLRHQPDRQSHTSTTTLSETHSRRCWAFLWLAKVC</sequence>
<gene>
    <name evidence="1" type="ORF">B0T21DRAFT_100116</name>
</gene>
<organism evidence="1 2">
    <name type="scientific">Apiosordaria backusii</name>
    <dbReference type="NCBI Taxonomy" id="314023"/>
    <lineage>
        <taxon>Eukaryota</taxon>
        <taxon>Fungi</taxon>
        <taxon>Dikarya</taxon>
        <taxon>Ascomycota</taxon>
        <taxon>Pezizomycotina</taxon>
        <taxon>Sordariomycetes</taxon>
        <taxon>Sordariomycetidae</taxon>
        <taxon>Sordariales</taxon>
        <taxon>Lasiosphaeriaceae</taxon>
        <taxon>Apiosordaria</taxon>
    </lineage>
</organism>
<evidence type="ECO:0000313" key="2">
    <source>
        <dbReference type="Proteomes" id="UP001172159"/>
    </source>
</evidence>
<evidence type="ECO:0000313" key="1">
    <source>
        <dbReference type="EMBL" id="KAK0745246.1"/>
    </source>
</evidence>
<keyword evidence="2" id="KW-1185">Reference proteome</keyword>
<name>A0AA40K455_9PEZI</name>
<proteinExistence type="predicted"/>
<protein>
    <submittedName>
        <fullName evidence="1">Uncharacterized protein</fullName>
    </submittedName>
</protein>
<dbReference type="AlphaFoldDB" id="A0AA40K455"/>
<accession>A0AA40K455</accession>
<dbReference type="Proteomes" id="UP001172159">
    <property type="component" value="Unassembled WGS sequence"/>
</dbReference>